<dbReference type="SUPFAM" id="SSF49899">
    <property type="entry name" value="Concanavalin A-like lectins/glucanases"/>
    <property type="match status" value="2"/>
</dbReference>
<dbReference type="Proteomes" id="UP000298663">
    <property type="component" value="Unassembled WGS sequence"/>
</dbReference>
<comment type="caution">
    <text evidence="4">The sequence shown here is derived from an EMBL/GenBank/DDBJ whole genome shotgun (WGS) entry which is preliminary data.</text>
</comment>
<dbReference type="InterPro" id="IPR044156">
    <property type="entry name" value="Galectin-like"/>
</dbReference>
<feature type="domain" description="Galectin" evidence="3">
    <location>
        <begin position="218"/>
        <end position="355"/>
    </location>
</feature>
<dbReference type="OrthoDB" id="6251307at2759"/>
<organism evidence="4 5">
    <name type="scientific">Steinernema carpocapsae</name>
    <name type="common">Entomopathogenic nematode</name>
    <dbReference type="NCBI Taxonomy" id="34508"/>
    <lineage>
        <taxon>Eukaryota</taxon>
        <taxon>Metazoa</taxon>
        <taxon>Ecdysozoa</taxon>
        <taxon>Nematoda</taxon>
        <taxon>Chromadorea</taxon>
        <taxon>Rhabditida</taxon>
        <taxon>Tylenchina</taxon>
        <taxon>Panagrolaimomorpha</taxon>
        <taxon>Strongyloidoidea</taxon>
        <taxon>Steinernematidae</taxon>
        <taxon>Steinernema</taxon>
    </lineage>
</organism>
<dbReference type="GO" id="GO:0030246">
    <property type="term" value="F:carbohydrate binding"/>
    <property type="evidence" value="ECO:0007669"/>
    <property type="project" value="UniProtKB-UniRule"/>
</dbReference>
<reference evidence="4 5" key="2">
    <citation type="journal article" date="2019" name="G3 (Bethesda)">
        <title>Hybrid Assembly of the Genome of the Entomopathogenic Nematode Steinernema carpocapsae Identifies the X-Chromosome.</title>
        <authorList>
            <person name="Serra L."/>
            <person name="Macchietto M."/>
            <person name="Macias-Munoz A."/>
            <person name="McGill C.J."/>
            <person name="Rodriguez I.M."/>
            <person name="Rodriguez B."/>
            <person name="Murad R."/>
            <person name="Mortazavi A."/>
        </authorList>
    </citation>
    <scope>NUCLEOTIDE SEQUENCE [LARGE SCALE GENOMIC DNA]</scope>
    <source>
        <strain evidence="4 5">ALL</strain>
    </source>
</reference>
<evidence type="ECO:0000313" key="5">
    <source>
        <dbReference type="Proteomes" id="UP000298663"/>
    </source>
</evidence>
<dbReference type="EMBL" id="AZBU02000003">
    <property type="protein sequence ID" value="TKR87040.1"/>
    <property type="molecule type" value="Genomic_DNA"/>
</dbReference>
<dbReference type="InterPro" id="IPR001079">
    <property type="entry name" value="Galectin_CRD"/>
</dbReference>
<gene>
    <name evidence="4" type="ORF">L596_011515</name>
</gene>
<dbReference type="PROSITE" id="PS51304">
    <property type="entry name" value="GALECTIN"/>
    <property type="match status" value="2"/>
</dbReference>
<keyword evidence="1 2" id="KW-0430">Lectin</keyword>
<sequence>MASAPPDEEAGNTIHQNVALPYVCNIPDGMFAGRAISLRGMVKPKGSAEQSRFRIDLCCGLLVHGDHTDNKSLHFNPRFDNGGIFSGKPDRDIVINSLVNNTWGQEERFANVFKEGEQFHIRILCLTQYFKIAVNGKHLCDFLHRMPLELVKTIYIDGNVSVDYVEYQGEVGAPVPDDARALIALYPPIAQHQPSPNAVIDKNPIQYGPVFKPKVPYAYKLERRGIFEHQFIHITGCPHMNAERFNINLIAGQEHFLHIRVDFPSQTVAGAEHGAVVRNSTLRGVWQVEERYMSSFPFRKGVTFDLVLKSKLDRIEIQINGANFAHFKFRGDVDPADVDSITVNGDVTVQQFVLH</sequence>
<name>A0A4U5NUX3_STECR</name>
<dbReference type="CDD" id="cd00070">
    <property type="entry name" value="GLECT"/>
    <property type="match status" value="2"/>
</dbReference>
<dbReference type="AlphaFoldDB" id="A0A4U5NUX3"/>
<dbReference type="InterPro" id="IPR013320">
    <property type="entry name" value="ConA-like_dom_sf"/>
</dbReference>
<dbReference type="SMART" id="SM00908">
    <property type="entry name" value="Gal-bind_lectin"/>
    <property type="match status" value="2"/>
</dbReference>
<dbReference type="Pfam" id="PF00337">
    <property type="entry name" value="Gal-bind_lectin"/>
    <property type="match status" value="2"/>
</dbReference>
<dbReference type="PANTHER" id="PTHR11346">
    <property type="entry name" value="GALECTIN"/>
    <property type="match status" value="1"/>
</dbReference>
<reference evidence="4 5" key="1">
    <citation type="journal article" date="2015" name="Genome Biol.">
        <title>Comparative genomics of Steinernema reveals deeply conserved gene regulatory networks.</title>
        <authorList>
            <person name="Dillman A.R."/>
            <person name="Macchietto M."/>
            <person name="Porter C.F."/>
            <person name="Rogers A."/>
            <person name="Williams B."/>
            <person name="Antoshechkin I."/>
            <person name="Lee M.M."/>
            <person name="Goodwin Z."/>
            <person name="Lu X."/>
            <person name="Lewis E.E."/>
            <person name="Goodrich-Blair H."/>
            <person name="Stock S.P."/>
            <person name="Adams B.J."/>
            <person name="Sternberg P.W."/>
            <person name="Mortazavi A."/>
        </authorList>
    </citation>
    <scope>NUCLEOTIDE SEQUENCE [LARGE SCALE GENOMIC DNA]</scope>
    <source>
        <strain evidence="4 5">ALL</strain>
    </source>
</reference>
<evidence type="ECO:0000256" key="2">
    <source>
        <dbReference type="RuleBase" id="RU102079"/>
    </source>
</evidence>
<keyword evidence="5" id="KW-1185">Reference proteome</keyword>
<protein>
    <recommendedName>
        <fullName evidence="2">Galectin</fullName>
    </recommendedName>
</protein>
<evidence type="ECO:0000259" key="3">
    <source>
        <dbReference type="PROSITE" id="PS51304"/>
    </source>
</evidence>
<evidence type="ECO:0000256" key="1">
    <source>
        <dbReference type="ARBA" id="ARBA00022734"/>
    </source>
</evidence>
<dbReference type="Gene3D" id="2.60.120.200">
    <property type="match status" value="2"/>
</dbReference>
<feature type="domain" description="Galectin" evidence="3">
    <location>
        <begin position="22"/>
        <end position="168"/>
    </location>
</feature>
<dbReference type="GO" id="GO:0016936">
    <property type="term" value="F:galactoside binding"/>
    <property type="evidence" value="ECO:0007669"/>
    <property type="project" value="TreeGrafter"/>
</dbReference>
<proteinExistence type="predicted"/>
<accession>A0A4U5NUX3</accession>
<dbReference type="PANTHER" id="PTHR11346:SF171">
    <property type="entry name" value="GALECTIN"/>
    <property type="match status" value="1"/>
</dbReference>
<dbReference type="SMART" id="SM00276">
    <property type="entry name" value="GLECT"/>
    <property type="match status" value="2"/>
</dbReference>
<evidence type="ECO:0000313" key="4">
    <source>
        <dbReference type="EMBL" id="TKR87040.1"/>
    </source>
</evidence>